<dbReference type="InParanoid" id="A0A2P6N391"/>
<sequence>MITPLIVLFLQVTLTVASCAPCDNTATTDYVTFYYCSNCNTPTNFMASGNQVQCACGGSACLKCSSGSTTSGGGSSTCSCPNCSAIKSFGHNEGWYTHRPQLDSSNGVTGNVYINGNDDSFSVYWMDTQNLNNYLNNKPYTYWSDLSVTNDVKCYSRPNIRTGPSQGVAFIIKCRNLFQSCNSLFWNYRLVDPLGNVATPDGFTSAPPAPLPVTYAPWINSSRALTSTTTKSVVEPTENNIVVIGSASRVSQYLASIFTIIIAMCF</sequence>
<evidence type="ECO:0000256" key="1">
    <source>
        <dbReference type="SAM" id="SignalP"/>
    </source>
</evidence>
<feature type="chain" id="PRO_5015111784" evidence="1">
    <location>
        <begin position="20"/>
        <end position="266"/>
    </location>
</feature>
<dbReference type="Proteomes" id="UP000241769">
    <property type="component" value="Unassembled WGS sequence"/>
</dbReference>
<comment type="caution">
    <text evidence="2">The sequence shown here is derived from an EMBL/GenBank/DDBJ whole genome shotgun (WGS) entry which is preliminary data.</text>
</comment>
<accession>A0A2P6N391</accession>
<keyword evidence="3" id="KW-1185">Reference proteome</keyword>
<name>A0A2P6N391_9EUKA</name>
<keyword evidence="1" id="KW-0732">Signal</keyword>
<reference evidence="2 3" key="1">
    <citation type="journal article" date="2018" name="Genome Biol. Evol.">
        <title>Multiple Roots of Fruiting Body Formation in Amoebozoa.</title>
        <authorList>
            <person name="Hillmann F."/>
            <person name="Forbes G."/>
            <person name="Novohradska S."/>
            <person name="Ferling I."/>
            <person name="Riege K."/>
            <person name="Groth M."/>
            <person name="Westermann M."/>
            <person name="Marz M."/>
            <person name="Spaller T."/>
            <person name="Winckler T."/>
            <person name="Schaap P."/>
            <person name="Glockner G."/>
        </authorList>
    </citation>
    <scope>NUCLEOTIDE SEQUENCE [LARGE SCALE GENOMIC DNA]</scope>
    <source>
        <strain evidence="2 3">Jena</strain>
    </source>
</reference>
<gene>
    <name evidence="2" type="ORF">PROFUN_13718</name>
</gene>
<evidence type="ECO:0000313" key="2">
    <source>
        <dbReference type="EMBL" id="PRP78414.1"/>
    </source>
</evidence>
<proteinExistence type="predicted"/>
<protein>
    <submittedName>
        <fullName evidence="2">Uncharacterized protein</fullName>
    </submittedName>
</protein>
<evidence type="ECO:0000313" key="3">
    <source>
        <dbReference type="Proteomes" id="UP000241769"/>
    </source>
</evidence>
<organism evidence="2 3">
    <name type="scientific">Planoprotostelium fungivorum</name>
    <dbReference type="NCBI Taxonomy" id="1890364"/>
    <lineage>
        <taxon>Eukaryota</taxon>
        <taxon>Amoebozoa</taxon>
        <taxon>Evosea</taxon>
        <taxon>Variosea</taxon>
        <taxon>Cavosteliida</taxon>
        <taxon>Cavosteliaceae</taxon>
        <taxon>Planoprotostelium</taxon>
    </lineage>
</organism>
<dbReference type="EMBL" id="MDYQ01000225">
    <property type="protein sequence ID" value="PRP78414.1"/>
    <property type="molecule type" value="Genomic_DNA"/>
</dbReference>
<feature type="signal peptide" evidence="1">
    <location>
        <begin position="1"/>
        <end position="19"/>
    </location>
</feature>
<dbReference type="AlphaFoldDB" id="A0A2P6N391"/>